<dbReference type="STRING" id="1121305.CLCOL_16840"/>
<name>A0A151AM20_9CLOT</name>
<dbReference type="AlphaFoldDB" id="A0A151AM20"/>
<dbReference type="EMBL" id="LTBB01000008">
    <property type="protein sequence ID" value="KYH28671.1"/>
    <property type="molecule type" value="Genomic_DNA"/>
</dbReference>
<comment type="caution">
    <text evidence="1">The sequence shown here is derived from an EMBL/GenBank/DDBJ whole genome shotgun (WGS) entry which is preliminary data.</text>
</comment>
<organism evidence="1 2">
    <name type="scientific">Clostridium colicanis DSM 13634</name>
    <dbReference type="NCBI Taxonomy" id="1121305"/>
    <lineage>
        <taxon>Bacteria</taxon>
        <taxon>Bacillati</taxon>
        <taxon>Bacillota</taxon>
        <taxon>Clostridia</taxon>
        <taxon>Eubacteriales</taxon>
        <taxon>Clostridiaceae</taxon>
        <taxon>Clostridium</taxon>
    </lineage>
</organism>
<dbReference type="Proteomes" id="UP000075374">
    <property type="component" value="Unassembled WGS sequence"/>
</dbReference>
<dbReference type="PATRIC" id="fig|1121305.3.peg.1686"/>
<evidence type="ECO:0000313" key="2">
    <source>
        <dbReference type="Proteomes" id="UP000075374"/>
    </source>
</evidence>
<evidence type="ECO:0000313" key="1">
    <source>
        <dbReference type="EMBL" id="KYH28671.1"/>
    </source>
</evidence>
<accession>A0A151AM20</accession>
<protein>
    <submittedName>
        <fullName evidence="1">Uncharacterized protein</fullName>
    </submittedName>
</protein>
<gene>
    <name evidence="1" type="ORF">CLCOL_16840</name>
</gene>
<proteinExistence type="predicted"/>
<sequence>MKHEIKKVSKIVDELIEFCFLHAVNKVNISVEDKNDRFEIVAHSDNINCSEGNVERLKELLSVQRQNEIEEYYWQLAGEDEHNGEFSLVGMMVDDAEVKFNCPSITIRLVRYKK</sequence>
<keyword evidence="2" id="KW-1185">Reference proteome</keyword>
<dbReference type="RefSeq" id="WP_061858524.1">
    <property type="nucleotide sequence ID" value="NZ_LTBB01000008.1"/>
</dbReference>
<reference evidence="1 2" key="1">
    <citation type="submission" date="2016-02" db="EMBL/GenBank/DDBJ databases">
        <title>Genome sequence of Clostridium colicanis DSM 13634.</title>
        <authorList>
            <person name="Poehlein A."/>
            <person name="Daniel R."/>
        </authorList>
    </citation>
    <scope>NUCLEOTIDE SEQUENCE [LARGE SCALE GENOMIC DNA]</scope>
    <source>
        <strain evidence="1 2">DSM 13634</strain>
    </source>
</reference>